<dbReference type="AlphaFoldDB" id="A0A920BTW1"/>
<name>A0A920BTW1_9BACI</name>
<dbReference type="Pfam" id="PF00583">
    <property type="entry name" value="Acetyltransf_1"/>
    <property type="match status" value="1"/>
</dbReference>
<reference evidence="2" key="1">
    <citation type="submission" date="2021-03" db="EMBL/GenBank/DDBJ databases">
        <title>Antimicrobial resistance genes in bacteria isolated from Japanese honey, and their potential for conferring macrolide and lincosamide resistance in the American foulbrood pathogen Paenibacillus larvae.</title>
        <authorList>
            <person name="Okamoto M."/>
            <person name="Kumagai M."/>
            <person name="Kanamori H."/>
            <person name="Takamatsu D."/>
        </authorList>
    </citation>
    <scope>NUCLEOTIDE SEQUENCE</scope>
    <source>
        <strain evidence="2">J27TS8</strain>
    </source>
</reference>
<dbReference type="InterPro" id="IPR000182">
    <property type="entry name" value="GNAT_dom"/>
</dbReference>
<dbReference type="Proteomes" id="UP000682111">
    <property type="component" value="Unassembled WGS sequence"/>
</dbReference>
<dbReference type="EMBL" id="BORC01000003">
    <property type="protein sequence ID" value="GIN62001.1"/>
    <property type="molecule type" value="Genomic_DNA"/>
</dbReference>
<organism evidence="2 3">
    <name type="scientific">Robertmurraya siralis</name>
    <dbReference type="NCBI Taxonomy" id="77777"/>
    <lineage>
        <taxon>Bacteria</taxon>
        <taxon>Bacillati</taxon>
        <taxon>Bacillota</taxon>
        <taxon>Bacilli</taxon>
        <taxon>Bacillales</taxon>
        <taxon>Bacillaceae</taxon>
        <taxon>Robertmurraya</taxon>
    </lineage>
</organism>
<sequence length="165" mass="19201">MNYVTVQKYQQQFQAQGYRFELLPLTEENVGRISSIFEALNSEFLFPVEDKEALTTYANKLLKNGYNFILSTGKEDIAITSIYANDYRTKIAFCNSFGIVPAYRGNRIVVKLVEFSLAFAKEVGMEKYRAEINKKNSKWLQFLLGYQFQIEKETDNHSYLIIKDL</sequence>
<dbReference type="PROSITE" id="PS51186">
    <property type="entry name" value="GNAT"/>
    <property type="match status" value="1"/>
</dbReference>
<evidence type="ECO:0000259" key="1">
    <source>
        <dbReference type="PROSITE" id="PS51186"/>
    </source>
</evidence>
<proteinExistence type="predicted"/>
<dbReference type="SUPFAM" id="SSF55729">
    <property type="entry name" value="Acyl-CoA N-acyltransferases (Nat)"/>
    <property type="match status" value="1"/>
</dbReference>
<dbReference type="CDD" id="cd04301">
    <property type="entry name" value="NAT_SF"/>
    <property type="match status" value="1"/>
</dbReference>
<evidence type="ECO:0000313" key="2">
    <source>
        <dbReference type="EMBL" id="GIN62001.1"/>
    </source>
</evidence>
<keyword evidence="3" id="KW-1185">Reference proteome</keyword>
<dbReference type="RefSeq" id="WP_095314303.1">
    <property type="nucleotide sequence ID" value="NZ_BORC01000003.1"/>
</dbReference>
<evidence type="ECO:0000313" key="3">
    <source>
        <dbReference type="Proteomes" id="UP000682111"/>
    </source>
</evidence>
<comment type="caution">
    <text evidence="2">The sequence shown here is derived from an EMBL/GenBank/DDBJ whole genome shotgun (WGS) entry which is preliminary data.</text>
</comment>
<dbReference type="InterPro" id="IPR016181">
    <property type="entry name" value="Acyl_CoA_acyltransferase"/>
</dbReference>
<protein>
    <recommendedName>
        <fullName evidence="1">N-acetyltransferase domain-containing protein</fullName>
    </recommendedName>
</protein>
<gene>
    <name evidence="2" type="ORF">J27TS8_19940</name>
</gene>
<dbReference type="Gene3D" id="3.40.630.30">
    <property type="match status" value="1"/>
</dbReference>
<dbReference type="GO" id="GO:0016747">
    <property type="term" value="F:acyltransferase activity, transferring groups other than amino-acyl groups"/>
    <property type="evidence" value="ECO:0007669"/>
    <property type="project" value="InterPro"/>
</dbReference>
<feature type="domain" description="N-acetyltransferase" evidence="1">
    <location>
        <begin position="20"/>
        <end position="165"/>
    </location>
</feature>
<accession>A0A920BTW1</accession>